<dbReference type="EMBL" id="CP000613">
    <property type="protein sequence ID" value="ACI98688.1"/>
    <property type="molecule type" value="Genomic_DNA"/>
</dbReference>
<evidence type="ECO:0000256" key="1">
    <source>
        <dbReference type="SAM" id="Phobius"/>
    </source>
</evidence>
<feature type="transmembrane region" description="Helical" evidence="1">
    <location>
        <begin position="117"/>
        <end position="142"/>
    </location>
</feature>
<evidence type="ECO:0000313" key="2">
    <source>
        <dbReference type="EMBL" id="ACI98688.1"/>
    </source>
</evidence>
<keyword evidence="1" id="KW-0812">Transmembrane</keyword>
<dbReference type="AlphaFoldDB" id="B6IT17"/>
<feature type="transmembrane region" description="Helical" evidence="1">
    <location>
        <begin position="162"/>
        <end position="184"/>
    </location>
</feature>
<dbReference type="HOGENOM" id="CLU_067791_0_0_5"/>
<dbReference type="KEGG" id="rce:RC1_1281"/>
<dbReference type="Pfam" id="PF09955">
    <property type="entry name" value="DUF2189"/>
    <property type="match status" value="1"/>
</dbReference>
<dbReference type="STRING" id="414684.RC1_1281"/>
<sequence length="260" mass="27722">MTDLNATLLSTLSSPAVRRIAPDRPWLWLELGFRDMSAAWSVSLGYGAVVAGVSWLLALGLTGSGLFHLLLPMCAGFMLVAPLAAVGLYESSRRLGRGEPVSLGAIVHAMRAKAIPLAYMGVVLLLFMLFWIRIATLLYALFFSDLNPNFDNLVGIVFNSSVSLPFLITGTVLGGVLASIVFAISAISIPMLMDRDVSVTTAIVASVTAVQANPKPMALWAFLIAFSAAVGMMTLFLGLIVALPLIGHATWHAYRDLVAD</sequence>
<proteinExistence type="predicted"/>
<organism evidence="2 3">
    <name type="scientific">Rhodospirillum centenum (strain ATCC 51521 / SW)</name>
    <dbReference type="NCBI Taxonomy" id="414684"/>
    <lineage>
        <taxon>Bacteria</taxon>
        <taxon>Pseudomonadati</taxon>
        <taxon>Pseudomonadota</taxon>
        <taxon>Alphaproteobacteria</taxon>
        <taxon>Rhodospirillales</taxon>
        <taxon>Rhodospirillaceae</taxon>
        <taxon>Rhodospirillum</taxon>
    </lineage>
</organism>
<dbReference type="Proteomes" id="UP000001591">
    <property type="component" value="Chromosome"/>
</dbReference>
<name>B6IT17_RHOCS</name>
<protein>
    <submittedName>
        <fullName evidence="2">Integral membrane</fullName>
    </submittedName>
</protein>
<keyword evidence="3" id="KW-1185">Reference proteome</keyword>
<evidence type="ECO:0000313" key="3">
    <source>
        <dbReference type="Proteomes" id="UP000001591"/>
    </source>
</evidence>
<dbReference type="eggNOG" id="COG5473">
    <property type="taxonomic scope" value="Bacteria"/>
</dbReference>
<accession>B6IT17</accession>
<feature type="transmembrane region" description="Helical" evidence="1">
    <location>
        <begin position="218"/>
        <end position="246"/>
    </location>
</feature>
<keyword evidence="1" id="KW-1133">Transmembrane helix</keyword>
<dbReference type="InterPro" id="IPR018692">
    <property type="entry name" value="DUF2189"/>
</dbReference>
<dbReference type="RefSeq" id="WP_012566475.1">
    <property type="nucleotide sequence ID" value="NC_011420.2"/>
</dbReference>
<feature type="transmembrane region" description="Helical" evidence="1">
    <location>
        <begin position="66"/>
        <end position="89"/>
    </location>
</feature>
<keyword evidence="1" id="KW-0472">Membrane</keyword>
<dbReference type="OrthoDB" id="9809543at2"/>
<reference evidence="2 3" key="1">
    <citation type="journal article" date="2010" name="BMC Genomics">
        <title>Metabolic flexibility revealed in the genome of the cyst-forming alpha-1 proteobacterium Rhodospirillum centenum.</title>
        <authorList>
            <person name="Lu Y.K."/>
            <person name="Marden J."/>
            <person name="Han M."/>
            <person name="Swingley W.D."/>
            <person name="Mastrian S.D."/>
            <person name="Chowdhury S.R."/>
            <person name="Hao J."/>
            <person name="Helmy T."/>
            <person name="Kim S."/>
            <person name="Kurdoglu A.A."/>
            <person name="Matthies H.J."/>
            <person name="Rollo D."/>
            <person name="Stothard P."/>
            <person name="Blankenship R.E."/>
            <person name="Bauer C.E."/>
            <person name="Touchman J.W."/>
        </authorList>
    </citation>
    <scope>NUCLEOTIDE SEQUENCE [LARGE SCALE GENOMIC DNA]</scope>
    <source>
        <strain evidence="3">ATCC 51521 / SW</strain>
    </source>
</reference>
<feature type="transmembrane region" description="Helical" evidence="1">
    <location>
        <begin position="38"/>
        <end position="60"/>
    </location>
</feature>
<gene>
    <name evidence="2" type="ordered locus">RC1_1281</name>
</gene>